<evidence type="ECO:0000313" key="8">
    <source>
        <dbReference type="EMBL" id="CAF9903464.1"/>
    </source>
</evidence>
<feature type="transmembrane region" description="Helical" evidence="6">
    <location>
        <begin position="259"/>
        <end position="282"/>
    </location>
</feature>
<reference evidence="8" key="1">
    <citation type="submission" date="2021-03" db="EMBL/GenBank/DDBJ databases">
        <authorList>
            <person name="Tagirdzhanova G."/>
        </authorList>
    </citation>
    <scope>NUCLEOTIDE SEQUENCE</scope>
</reference>
<evidence type="ECO:0000256" key="3">
    <source>
        <dbReference type="ARBA" id="ARBA00022989"/>
    </source>
</evidence>
<evidence type="ECO:0000256" key="4">
    <source>
        <dbReference type="ARBA" id="ARBA00023136"/>
    </source>
</evidence>
<organism evidence="8 9">
    <name type="scientific">Gomphillus americanus</name>
    <dbReference type="NCBI Taxonomy" id="1940652"/>
    <lineage>
        <taxon>Eukaryota</taxon>
        <taxon>Fungi</taxon>
        <taxon>Dikarya</taxon>
        <taxon>Ascomycota</taxon>
        <taxon>Pezizomycotina</taxon>
        <taxon>Lecanoromycetes</taxon>
        <taxon>OSLEUM clade</taxon>
        <taxon>Ostropomycetidae</taxon>
        <taxon>Ostropales</taxon>
        <taxon>Graphidaceae</taxon>
        <taxon>Gomphilloideae</taxon>
        <taxon>Gomphillus</taxon>
    </lineage>
</organism>
<dbReference type="OrthoDB" id="5393606at2759"/>
<evidence type="ECO:0000259" key="7">
    <source>
        <dbReference type="Pfam" id="PF20684"/>
    </source>
</evidence>
<keyword evidence="4 6" id="KW-0472">Membrane</keyword>
<accession>A0A8H3EDW3</accession>
<feature type="transmembrane region" description="Helical" evidence="6">
    <location>
        <begin position="98"/>
        <end position="120"/>
    </location>
</feature>
<dbReference type="InterPro" id="IPR049326">
    <property type="entry name" value="Rhodopsin_dom_fungi"/>
</dbReference>
<feature type="transmembrane region" description="Helical" evidence="6">
    <location>
        <begin position="215"/>
        <end position="239"/>
    </location>
</feature>
<dbReference type="Proteomes" id="UP000664169">
    <property type="component" value="Unassembled WGS sequence"/>
</dbReference>
<dbReference type="PANTHER" id="PTHR33048">
    <property type="entry name" value="PTH11-LIKE INTEGRAL MEMBRANE PROTEIN (AFU_ORTHOLOGUE AFUA_5G11245)"/>
    <property type="match status" value="1"/>
</dbReference>
<comment type="subcellular location">
    <subcellularLocation>
        <location evidence="1">Membrane</location>
        <topology evidence="1">Multi-pass membrane protein</topology>
    </subcellularLocation>
</comment>
<keyword evidence="2 6" id="KW-0812">Transmembrane</keyword>
<keyword evidence="9" id="KW-1185">Reference proteome</keyword>
<sequence>MASIEYAASYDTSFNGIASMISMMFLLPSITLALRIVARYKQKMTFDKDDVFAILAWFFDIGPTVLGIYGMAIHAFGYSTPSDETTLREVRALLWKGLYAGLLTSICALGCARLSAIFFYRRIFHTGKVDAFDIITRIMIIIVVVWTVGFCISTTLSCGTNVSGIWAANNTAVCGLYTDERALTISSSVLDLVVLMLPLHKIWKLHTSGARKIAISLVFLLALVGVVSSVIRATMFWVISNRGAAANLQDAFRANTRNFFYQLLELGAVTTAINLPSIWYFFRGLSPERVLRSVRSLVSLRSSSTVSQDEKSTYKQSVIMGATNSGAIPSKRAQHELDLEEQ</sequence>
<dbReference type="InterPro" id="IPR052337">
    <property type="entry name" value="SAT4-like"/>
</dbReference>
<dbReference type="PANTHER" id="PTHR33048:SF157">
    <property type="entry name" value="INTEGRAL MEMBRANE PROTEIN"/>
    <property type="match status" value="1"/>
</dbReference>
<comment type="caution">
    <text evidence="8">The sequence shown here is derived from an EMBL/GenBank/DDBJ whole genome shotgun (WGS) entry which is preliminary data.</text>
</comment>
<name>A0A8H3EDW3_9LECA</name>
<comment type="similarity">
    <text evidence="5">Belongs to the SAT4 family.</text>
</comment>
<feature type="domain" description="Rhodopsin" evidence="7">
    <location>
        <begin position="34"/>
        <end position="282"/>
    </location>
</feature>
<feature type="transmembrane region" description="Helical" evidence="6">
    <location>
        <begin position="17"/>
        <end position="38"/>
    </location>
</feature>
<evidence type="ECO:0000256" key="6">
    <source>
        <dbReference type="SAM" id="Phobius"/>
    </source>
</evidence>
<feature type="transmembrane region" description="Helical" evidence="6">
    <location>
        <begin position="140"/>
        <end position="162"/>
    </location>
</feature>
<dbReference type="Pfam" id="PF20684">
    <property type="entry name" value="Fung_rhodopsin"/>
    <property type="match status" value="1"/>
</dbReference>
<dbReference type="EMBL" id="CAJPDQ010000001">
    <property type="protein sequence ID" value="CAF9903464.1"/>
    <property type="molecule type" value="Genomic_DNA"/>
</dbReference>
<evidence type="ECO:0000313" key="9">
    <source>
        <dbReference type="Proteomes" id="UP000664169"/>
    </source>
</evidence>
<protein>
    <recommendedName>
        <fullName evidence="7">Rhodopsin domain-containing protein</fullName>
    </recommendedName>
</protein>
<dbReference type="GO" id="GO:0016020">
    <property type="term" value="C:membrane"/>
    <property type="evidence" value="ECO:0007669"/>
    <property type="project" value="UniProtKB-SubCell"/>
</dbReference>
<evidence type="ECO:0000256" key="2">
    <source>
        <dbReference type="ARBA" id="ARBA00022692"/>
    </source>
</evidence>
<evidence type="ECO:0000256" key="1">
    <source>
        <dbReference type="ARBA" id="ARBA00004141"/>
    </source>
</evidence>
<evidence type="ECO:0000256" key="5">
    <source>
        <dbReference type="ARBA" id="ARBA00038359"/>
    </source>
</evidence>
<proteinExistence type="inferred from homology"/>
<feature type="transmembrane region" description="Helical" evidence="6">
    <location>
        <begin position="50"/>
        <end position="78"/>
    </location>
</feature>
<dbReference type="AlphaFoldDB" id="A0A8H3EDW3"/>
<keyword evidence="3 6" id="KW-1133">Transmembrane helix</keyword>
<gene>
    <name evidence="8" type="ORF">GOMPHAMPRED_000280</name>
</gene>